<dbReference type="Proteomes" id="UP000430146">
    <property type="component" value="Unassembled WGS sequence"/>
</dbReference>
<accession>A0A5S9RB18</accession>
<gene>
    <name evidence="1" type="ORF">AELLOGFF_02150</name>
</gene>
<protein>
    <submittedName>
        <fullName evidence="1">Uncharacterized protein</fullName>
    </submittedName>
</protein>
<dbReference type="EMBL" id="CACSIP010000067">
    <property type="protein sequence ID" value="CAA0136769.1"/>
    <property type="molecule type" value="Genomic_DNA"/>
</dbReference>
<sequence length="34" mass="3950">MLATIIFAAVIFLLVAAIGMPYKQTWYGRWNPHR</sequence>
<dbReference type="AlphaFoldDB" id="A0A5S9RB18"/>
<keyword evidence="2" id="KW-1185">Reference proteome</keyword>
<evidence type="ECO:0000313" key="2">
    <source>
        <dbReference type="Proteomes" id="UP000430146"/>
    </source>
</evidence>
<evidence type="ECO:0000313" key="1">
    <source>
        <dbReference type="EMBL" id="CAA0136769.1"/>
    </source>
</evidence>
<name>A0A5S9RB18_MYCVN</name>
<organism evidence="1 2">
    <name type="scientific">Mycolicibacterium vanbaalenii</name>
    <name type="common">Mycobacterium vanbaalenii</name>
    <dbReference type="NCBI Taxonomy" id="110539"/>
    <lineage>
        <taxon>Bacteria</taxon>
        <taxon>Bacillati</taxon>
        <taxon>Actinomycetota</taxon>
        <taxon>Actinomycetes</taxon>
        <taxon>Mycobacteriales</taxon>
        <taxon>Mycobacteriaceae</taxon>
        <taxon>Mycolicibacterium</taxon>
    </lineage>
</organism>
<reference evidence="1 2" key="1">
    <citation type="submission" date="2019-11" db="EMBL/GenBank/DDBJ databases">
        <authorList>
            <person name="Holert J."/>
        </authorList>
    </citation>
    <scope>NUCLEOTIDE SEQUENCE [LARGE SCALE GENOMIC DNA]</scope>
    <source>
        <strain evidence="1">BC8_1</strain>
    </source>
</reference>
<proteinExistence type="predicted"/>